<dbReference type="AlphaFoldDB" id="A0A1S2LJU6"/>
<dbReference type="InterPro" id="IPR036280">
    <property type="entry name" value="Multihaem_cyt_sf"/>
</dbReference>
<dbReference type="InterPro" id="IPR051829">
    <property type="entry name" value="Multiheme_Cytochr_ET"/>
</dbReference>
<dbReference type="PANTHER" id="PTHR35038:SF8">
    <property type="entry name" value="C-TYPE POLYHEME CYTOCHROME OMCC"/>
    <property type="match status" value="1"/>
</dbReference>
<feature type="chain" id="PRO_5039450582" description="Cytochrome c-552/4 domain-containing protein" evidence="2">
    <location>
        <begin position="21"/>
        <end position="505"/>
    </location>
</feature>
<dbReference type="Pfam" id="PF13435">
    <property type="entry name" value="Cytochrome_C554"/>
    <property type="match status" value="1"/>
</dbReference>
<accession>A0A1S2LJU6</accession>
<dbReference type="PANTHER" id="PTHR35038">
    <property type="entry name" value="DISSIMILATORY SULFITE REDUCTASE SIRA"/>
    <property type="match status" value="1"/>
</dbReference>
<keyword evidence="1 2" id="KW-0732">Signal</keyword>
<sequence>MKKLRLLVISIVLLFLVAIATGCQTNTSVGGQPVQPTFPTEPSEEVVDLITYGSYYDKFVGPERCMDCHEEKYEKWETSWHTAKTTEGPNLGSYEYVWDWVFDQWEQMDSYLILDQKDSNTIYLSTKKYELAEVDYVVGSVRKQRYMVYYDGSPQEAYLATTEDGGISWNLDKSEKVHFEGNKERAGYNFLFLELTPKQEIKTYGTWRSWQEQCIACHTTGFDPDAWEEAKEEYINGEREDLRETFTVDTRVSCESCHGPGLEHVYYPLREGTIINPVTMDGDVDTRKLVCEQCHTRNQTNLMYGNGSNDFRGFQLGVHDFNDYLNIIQYTRPAWGEGNRQVSIDGKGRRDHQQDMDIRLQDHIKGGETIHGSMTCFDCHDAHNVGNNPDNLRTFGDTPIANCLTCHGLESEEMMKALDGRTGWDSYGFGNWKNEGGRVPNKQHIFNIDEEGRSFGLSPDQYIWALKLDGDASLKEDWLPIWPWEKDLYREKGQRVSVGAEPWNQ</sequence>
<dbReference type="InterPro" id="IPR023155">
    <property type="entry name" value="Cyt_c-552/4"/>
</dbReference>
<evidence type="ECO:0000256" key="2">
    <source>
        <dbReference type="SAM" id="SignalP"/>
    </source>
</evidence>
<gene>
    <name evidence="4" type="ORF">BKP37_13100</name>
</gene>
<proteinExistence type="predicted"/>
<keyword evidence="5" id="KW-1185">Reference proteome</keyword>
<dbReference type="SUPFAM" id="SSF48695">
    <property type="entry name" value="Multiheme cytochromes"/>
    <property type="match status" value="1"/>
</dbReference>
<evidence type="ECO:0000256" key="1">
    <source>
        <dbReference type="ARBA" id="ARBA00022729"/>
    </source>
</evidence>
<dbReference type="Proteomes" id="UP000179524">
    <property type="component" value="Unassembled WGS sequence"/>
</dbReference>
<dbReference type="RefSeq" id="WP_071310052.1">
    <property type="nucleotide sequence ID" value="NZ_MLQR01000031.1"/>
</dbReference>
<dbReference type="PROSITE" id="PS51257">
    <property type="entry name" value="PROKAR_LIPOPROTEIN"/>
    <property type="match status" value="1"/>
</dbReference>
<name>A0A1S2LJU6_9BACI</name>
<comment type="caution">
    <text evidence="4">The sequence shown here is derived from an EMBL/GenBank/DDBJ whole genome shotgun (WGS) entry which is preliminary data.</text>
</comment>
<feature type="domain" description="Cytochrome c-552/4" evidence="3">
    <location>
        <begin position="210"/>
        <end position="259"/>
    </location>
</feature>
<evidence type="ECO:0000259" key="3">
    <source>
        <dbReference type="Pfam" id="PF13435"/>
    </source>
</evidence>
<dbReference type="Gene3D" id="1.10.1130.10">
    <property type="entry name" value="Flavocytochrome C3, Chain A"/>
    <property type="match status" value="1"/>
</dbReference>
<dbReference type="EMBL" id="MLQR01000031">
    <property type="protein sequence ID" value="OIJ12373.1"/>
    <property type="molecule type" value="Genomic_DNA"/>
</dbReference>
<feature type="signal peptide" evidence="2">
    <location>
        <begin position="1"/>
        <end position="20"/>
    </location>
</feature>
<protein>
    <recommendedName>
        <fullName evidence="3">Cytochrome c-552/4 domain-containing protein</fullName>
    </recommendedName>
</protein>
<dbReference type="OrthoDB" id="10939at2"/>
<reference evidence="4 5" key="1">
    <citation type="submission" date="2016-10" db="EMBL/GenBank/DDBJ databases">
        <title>Draft genome sequences of four alkaliphilic bacteria belonging to the Anaerobacillus genus.</title>
        <authorList>
            <person name="Bassil N.M."/>
            <person name="Lloyd J.R."/>
        </authorList>
    </citation>
    <scope>NUCLEOTIDE SEQUENCE [LARGE SCALE GENOMIC DNA]</scope>
    <source>
        <strain evidence="4 5">DSM 18345</strain>
    </source>
</reference>
<organism evidence="4 5">
    <name type="scientific">Anaerobacillus alkalilacustris</name>
    <dbReference type="NCBI Taxonomy" id="393763"/>
    <lineage>
        <taxon>Bacteria</taxon>
        <taxon>Bacillati</taxon>
        <taxon>Bacillota</taxon>
        <taxon>Bacilli</taxon>
        <taxon>Bacillales</taxon>
        <taxon>Bacillaceae</taxon>
        <taxon>Anaerobacillus</taxon>
    </lineage>
</organism>
<evidence type="ECO:0000313" key="5">
    <source>
        <dbReference type="Proteomes" id="UP000179524"/>
    </source>
</evidence>
<evidence type="ECO:0000313" key="4">
    <source>
        <dbReference type="EMBL" id="OIJ12373.1"/>
    </source>
</evidence>